<comment type="caution">
    <text evidence="2">The sequence shown here is derived from an EMBL/GenBank/DDBJ whole genome shotgun (WGS) entry which is preliminary data.</text>
</comment>
<dbReference type="EC" id="2.4.-.-" evidence="2"/>
<accession>A0ABV4CUZ3</accession>
<proteinExistence type="predicted"/>
<keyword evidence="2" id="KW-0328">Glycosyltransferase</keyword>
<dbReference type="GO" id="GO:0016757">
    <property type="term" value="F:glycosyltransferase activity"/>
    <property type="evidence" value="ECO:0007669"/>
    <property type="project" value="UniProtKB-KW"/>
</dbReference>
<organism evidence="2 3">
    <name type="scientific">Heminiphilus faecis</name>
    <dbReference type="NCBI Taxonomy" id="2601703"/>
    <lineage>
        <taxon>Bacteria</taxon>
        <taxon>Pseudomonadati</taxon>
        <taxon>Bacteroidota</taxon>
        <taxon>Bacteroidia</taxon>
        <taxon>Bacteroidales</taxon>
        <taxon>Muribaculaceae</taxon>
        <taxon>Heminiphilus</taxon>
    </lineage>
</organism>
<dbReference type="Proteomes" id="UP001565200">
    <property type="component" value="Unassembled WGS sequence"/>
</dbReference>
<dbReference type="InterPro" id="IPR001173">
    <property type="entry name" value="Glyco_trans_2-like"/>
</dbReference>
<dbReference type="SUPFAM" id="SSF53448">
    <property type="entry name" value="Nucleotide-diphospho-sugar transferases"/>
    <property type="match status" value="1"/>
</dbReference>
<evidence type="ECO:0000313" key="3">
    <source>
        <dbReference type="Proteomes" id="UP001565200"/>
    </source>
</evidence>
<dbReference type="PANTHER" id="PTHR22916">
    <property type="entry name" value="GLYCOSYLTRANSFERASE"/>
    <property type="match status" value="1"/>
</dbReference>
<dbReference type="InterPro" id="IPR029044">
    <property type="entry name" value="Nucleotide-diphossugar_trans"/>
</dbReference>
<dbReference type="Pfam" id="PF00535">
    <property type="entry name" value="Glycos_transf_2"/>
    <property type="match status" value="1"/>
</dbReference>
<feature type="domain" description="Glycosyltransferase 2-like" evidence="1">
    <location>
        <begin position="12"/>
        <end position="167"/>
    </location>
</feature>
<dbReference type="RefSeq" id="WP_369863152.1">
    <property type="nucleotide sequence ID" value="NZ_JBCLPP010000003.1"/>
</dbReference>
<dbReference type="PANTHER" id="PTHR22916:SF3">
    <property type="entry name" value="UDP-GLCNAC:BETAGAL BETA-1,3-N-ACETYLGLUCOSAMINYLTRANSFERASE-LIKE PROTEIN 1"/>
    <property type="match status" value="1"/>
</dbReference>
<evidence type="ECO:0000313" key="2">
    <source>
        <dbReference type="EMBL" id="MEY8244360.1"/>
    </source>
</evidence>
<protein>
    <submittedName>
        <fullName evidence="2">Glycosyltransferase family 2 protein</fullName>
        <ecNumber evidence="2">2.4.-.-</ecNumber>
    </submittedName>
</protein>
<evidence type="ECO:0000259" key="1">
    <source>
        <dbReference type="Pfam" id="PF00535"/>
    </source>
</evidence>
<gene>
    <name evidence="2" type="ORF">AAK873_01855</name>
</gene>
<sequence>MSNIKAKIPELSICILTYNRENYLKNLLDFVKNEYLKLPDKSNVEIIITDNCSTDDSKKNIENFIKSNNLIEWKYNRNETNLGSLGNLLKAEELSTGKYLWWWGDDDRYKPGIMSAVLKHTESNPDYILLNHSASREPWDCQYFKSALDNSKELNLSILDIIKNSPGCIMFISSSIYKTEKLKELHKINYKINMALPLLYGIYCANSNNYILDRRVWIDDNFKEISWRSEVFKVFSYYMPYYISLMPKLGYGKKESKIIYKHLYKGLWKRQLKYKLVTNTKKILEKINCLGFAKKVKYLIIKK</sequence>
<dbReference type="CDD" id="cd00761">
    <property type="entry name" value="Glyco_tranf_GTA_type"/>
    <property type="match status" value="1"/>
</dbReference>
<keyword evidence="3" id="KW-1185">Reference proteome</keyword>
<dbReference type="EMBL" id="JBCLPP010000003">
    <property type="protein sequence ID" value="MEY8244360.1"/>
    <property type="molecule type" value="Genomic_DNA"/>
</dbReference>
<dbReference type="Gene3D" id="3.90.550.10">
    <property type="entry name" value="Spore Coat Polysaccharide Biosynthesis Protein SpsA, Chain A"/>
    <property type="match status" value="1"/>
</dbReference>
<reference evidence="2 3" key="1">
    <citation type="submission" date="2024-03" db="EMBL/GenBank/DDBJ databases">
        <title>Mouse gut bacterial collection (mGBC) of GemPharmatech.</title>
        <authorList>
            <person name="He Y."/>
            <person name="Dong L."/>
            <person name="Wu D."/>
            <person name="Gao X."/>
            <person name="Lin Z."/>
        </authorList>
    </citation>
    <scope>NUCLEOTIDE SEQUENCE [LARGE SCALE GENOMIC DNA]</scope>
    <source>
        <strain evidence="2 3">54-13</strain>
    </source>
</reference>
<keyword evidence="2" id="KW-0808">Transferase</keyword>
<name>A0ABV4CUZ3_9BACT</name>